<name>A0A0F8Z7M7_9ZZZZ</name>
<accession>A0A0F8Z7M7</accession>
<organism evidence="2">
    <name type="scientific">marine sediment metagenome</name>
    <dbReference type="NCBI Taxonomy" id="412755"/>
    <lineage>
        <taxon>unclassified sequences</taxon>
        <taxon>metagenomes</taxon>
        <taxon>ecological metagenomes</taxon>
    </lineage>
</organism>
<gene>
    <name evidence="2" type="ORF">LCGC14_3067740</name>
</gene>
<sequence>MLDYFGKLWVYFLYPSLLICFALCILNYLYMLTVAFFLFHILAAILSLALLARLFCFISSFVGTINPPTFLNGTSIF</sequence>
<comment type="caution">
    <text evidence="2">The sequence shown here is derived from an EMBL/GenBank/DDBJ whole genome shotgun (WGS) entry which is preliminary data.</text>
</comment>
<keyword evidence="1" id="KW-1133">Transmembrane helix</keyword>
<dbReference type="EMBL" id="LAZR01065150">
    <property type="protein sequence ID" value="KKK56116.1"/>
    <property type="molecule type" value="Genomic_DNA"/>
</dbReference>
<reference evidence="2" key="1">
    <citation type="journal article" date="2015" name="Nature">
        <title>Complex archaea that bridge the gap between prokaryotes and eukaryotes.</title>
        <authorList>
            <person name="Spang A."/>
            <person name="Saw J.H."/>
            <person name="Jorgensen S.L."/>
            <person name="Zaremba-Niedzwiedzka K."/>
            <person name="Martijn J."/>
            <person name="Lind A.E."/>
            <person name="van Eijk R."/>
            <person name="Schleper C."/>
            <person name="Guy L."/>
            <person name="Ettema T.J."/>
        </authorList>
    </citation>
    <scope>NUCLEOTIDE SEQUENCE</scope>
</reference>
<feature type="transmembrane region" description="Helical" evidence="1">
    <location>
        <begin position="37"/>
        <end position="62"/>
    </location>
</feature>
<feature type="transmembrane region" description="Helical" evidence="1">
    <location>
        <begin position="12"/>
        <end position="30"/>
    </location>
</feature>
<proteinExistence type="predicted"/>
<feature type="non-terminal residue" evidence="2">
    <location>
        <position position="77"/>
    </location>
</feature>
<dbReference type="AlphaFoldDB" id="A0A0F8Z7M7"/>
<evidence type="ECO:0000256" key="1">
    <source>
        <dbReference type="SAM" id="Phobius"/>
    </source>
</evidence>
<evidence type="ECO:0000313" key="2">
    <source>
        <dbReference type="EMBL" id="KKK56116.1"/>
    </source>
</evidence>
<keyword evidence="1" id="KW-0472">Membrane</keyword>
<keyword evidence="1" id="KW-0812">Transmembrane</keyword>
<protein>
    <submittedName>
        <fullName evidence="2">Uncharacterized protein</fullName>
    </submittedName>
</protein>